<evidence type="ECO:0000256" key="1">
    <source>
        <dbReference type="SAM" id="Coils"/>
    </source>
</evidence>
<dbReference type="AlphaFoldDB" id="A0A518I2Y6"/>
<reference evidence="3 4" key="1">
    <citation type="submission" date="2019-03" db="EMBL/GenBank/DDBJ databases">
        <title>Deep-cultivation of Planctomycetes and their phenomic and genomic characterization uncovers novel biology.</title>
        <authorList>
            <person name="Wiegand S."/>
            <person name="Jogler M."/>
            <person name="Boedeker C."/>
            <person name="Pinto D."/>
            <person name="Vollmers J."/>
            <person name="Rivas-Marin E."/>
            <person name="Kohn T."/>
            <person name="Peeters S.H."/>
            <person name="Heuer A."/>
            <person name="Rast P."/>
            <person name="Oberbeckmann S."/>
            <person name="Bunk B."/>
            <person name="Jeske O."/>
            <person name="Meyerdierks A."/>
            <person name="Storesund J.E."/>
            <person name="Kallscheuer N."/>
            <person name="Luecker S."/>
            <person name="Lage O.M."/>
            <person name="Pohl T."/>
            <person name="Merkel B.J."/>
            <person name="Hornburger P."/>
            <person name="Mueller R.-W."/>
            <person name="Bruemmer F."/>
            <person name="Labrenz M."/>
            <person name="Spormann A.M."/>
            <person name="Op den Camp H."/>
            <person name="Overmann J."/>
            <person name="Amann R."/>
            <person name="Jetten M.S.M."/>
            <person name="Mascher T."/>
            <person name="Medema M.H."/>
            <person name="Devos D.P."/>
            <person name="Kaster A.-K."/>
            <person name="Ovreas L."/>
            <person name="Rohde M."/>
            <person name="Galperin M.Y."/>
            <person name="Jogler C."/>
        </authorList>
    </citation>
    <scope>NUCLEOTIDE SEQUENCE [LARGE SCALE GENOMIC DNA]</scope>
    <source>
        <strain evidence="3 4">Enr13</strain>
    </source>
</reference>
<dbReference type="EMBL" id="CP037423">
    <property type="protein sequence ID" value="QDV47462.1"/>
    <property type="molecule type" value="Genomic_DNA"/>
</dbReference>
<name>A0A518I2Y6_9BACT</name>
<proteinExistence type="predicted"/>
<evidence type="ECO:0000313" key="3">
    <source>
        <dbReference type="EMBL" id="QDV47462.1"/>
    </source>
</evidence>
<dbReference type="KEGG" id="snep:Enr13x_73710"/>
<dbReference type="Proteomes" id="UP000319004">
    <property type="component" value="Chromosome"/>
</dbReference>
<protein>
    <submittedName>
        <fullName evidence="3">F0F1 ATP synthase subunit B</fullName>
    </submittedName>
</protein>
<sequence>MLTVLQPAGTTDAWHADCVGNFRDLIQSSLILEIKPMKLRYLAAAWCLLIVGCQGEPTTLREEAEQAQENLEDARVQAAEVIADSEEEAVDIVADARVEAKEEMQDAKREAAKMISDAKEELTEKLDALGKSSTVDPRPSEDAESESP</sequence>
<gene>
    <name evidence="3" type="ORF">Enr13x_73710</name>
</gene>
<keyword evidence="1" id="KW-0175">Coiled coil</keyword>
<feature type="region of interest" description="Disordered" evidence="2">
    <location>
        <begin position="125"/>
        <end position="148"/>
    </location>
</feature>
<dbReference type="CDD" id="cd06503">
    <property type="entry name" value="ATP-synt_Fo_b"/>
    <property type="match status" value="1"/>
</dbReference>
<organism evidence="3 4">
    <name type="scientific">Stieleria neptunia</name>
    <dbReference type="NCBI Taxonomy" id="2527979"/>
    <lineage>
        <taxon>Bacteria</taxon>
        <taxon>Pseudomonadati</taxon>
        <taxon>Planctomycetota</taxon>
        <taxon>Planctomycetia</taxon>
        <taxon>Pirellulales</taxon>
        <taxon>Pirellulaceae</taxon>
        <taxon>Stieleria</taxon>
    </lineage>
</organism>
<evidence type="ECO:0000256" key="2">
    <source>
        <dbReference type="SAM" id="MobiDB-lite"/>
    </source>
</evidence>
<feature type="coiled-coil region" evidence="1">
    <location>
        <begin position="61"/>
        <end position="124"/>
    </location>
</feature>
<accession>A0A518I2Y6</accession>
<evidence type="ECO:0000313" key="4">
    <source>
        <dbReference type="Proteomes" id="UP000319004"/>
    </source>
</evidence>
<keyword evidence="4" id="KW-1185">Reference proteome</keyword>